<dbReference type="PANTHER" id="PTHR36923">
    <property type="entry name" value="FERREDOXIN"/>
    <property type="match status" value="1"/>
</dbReference>
<dbReference type="Pfam" id="PF13370">
    <property type="entry name" value="Fer4_13"/>
    <property type="match status" value="1"/>
</dbReference>
<evidence type="ECO:0000256" key="7">
    <source>
        <dbReference type="ARBA" id="ARBA00023291"/>
    </source>
</evidence>
<keyword evidence="4" id="KW-0249">Electron transport</keyword>
<gene>
    <name evidence="8" type="ORF">MU0050_004487</name>
</gene>
<accession>A0ABN9P6R0</accession>
<dbReference type="Proteomes" id="UP001190466">
    <property type="component" value="Chromosome"/>
</dbReference>
<dbReference type="InterPro" id="IPR051269">
    <property type="entry name" value="Fe-S_cluster_ET"/>
</dbReference>
<comment type="cofactor">
    <cofactor evidence="1">
        <name>[3Fe-4S] cluster</name>
        <dbReference type="ChEBI" id="CHEBI:21137"/>
    </cofactor>
</comment>
<name>A0ABN9P6R0_9MYCO</name>
<dbReference type="EMBL" id="OY726395">
    <property type="protein sequence ID" value="CAJ1586852.1"/>
    <property type="molecule type" value="Genomic_DNA"/>
</dbReference>
<evidence type="ECO:0000313" key="8">
    <source>
        <dbReference type="EMBL" id="CAJ1586852.1"/>
    </source>
</evidence>
<evidence type="ECO:0000256" key="3">
    <source>
        <dbReference type="ARBA" id="ARBA00022723"/>
    </source>
</evidence>
<dbReference type="PANTHER" id="PTHR36923:SF3">
    <property type="entry name" value="FERREDOXIN"/>
    <property type="match status" value="1"/>
</dbReference>
<keyword evidence="6" id="KW-0411">Iron-sulfur</keyword>
<reference evidence="8 9" key="1">
    <citation type="submission" date="2023-08" db="EMBL/GenBank/DDBJ databases">
        <authorList>
            <person name="Folkvardsen B D."/>
            <person name="Norman A."/>
        </authorList>
    </citation>
    <scope>NUCLEOTIDE SEQUENCE [LARGE SCALE GENOMIC DNA]</scope>
    <source>
        <strain evidence="8 9">Mu0050</strain>
    </source>
</reference>
<organism evidence="8 9">
    <name type="scientific">[Mycobacterium] wendilense</name>
    <dbReference type="NCBI Taxonomy" id="3064284"/>
    <lineage>
        <taxon>Bacteria</taxon>
        <taxon>Bacillati</taxon>
        <taxon>Actinomycetota</taxon>
        <taxon>Actinomycetes</taxon>
        <taxon>Mycobacteriales</taxon>
        <taxon>Mycobacteriaceae</taxon>
        <taxon>Mycolicibacter</taxon>
    </lineage>
</organism>
<evidence type="ECO:0000313" key="9">
    <source>
        <dbReference type="Proteomes" id="UP001190466"/>
    </source>
</evidence>
<keyword evidence="9" id="KW-1185">Reference proteome</keyword>
<proteinExistence type="predicted"/>
<keyword evidence="2" id="KW-0813">Transport</keyword>
<evidence type="ECO:0000256" key="1">
    <source>
        <dbReference type="ARBA" id="ARBA00001927"/>
    </source>
</evidence>
<dbReference type="Gene3D" id="3.30.70.20">
    <property type="match status" value="1"/>
</dbReference>
<sequence length="64" mass="6785">MHIRADHTKCRGIGLCEAAAPSLFTVADDGLVAVLNATPSEEERDQAESAIANCPTLTLSLHHD</sequence>
<keyword evidence="3" id="KW-0479">Metal-binding</keyword>
<keyword evidence="7" id="KW-0003">3Fe-4S</keyword>
<evidence type="ECO:0000256" key="5">
    <source>
        <dbReference type="ARBA" id="ARBA00023004"/>
    </source>
</evidence>
<dbReference type="RefSeq" id="WP_316512714.1">
    <property type="nucleotide sequence ID" value="NZ_OY726395.1"/>
</dbReference>
<evidence type="ECO:0000256" key="4">
    <source>
        <dbReference type="ARBA" id="ARBA00022982"/>
    </source>
</evidence>
<evidence type="ECO:0000256" key="2">
    <source>
        <dbReference type="ARBA" id="ARBA00022448"/>
    </source>
</evidence>
<dbReference type="SUPFAM" id="SSF54862">
    <property type="entry name" value="4Fe-4S ferredoxins"/>
    <property type="match status" value="1"/>
</dbReference>
<keyword evidence="5" id="KW-0408">Iron</keyword>
<evidence type="ECO:0000256" key="6">
    <source>
        <dbReference type="ARBA" id="ARBA00023014"/>
    </source>
</evidence>
<protein>
    <submittedName>
        <fullName evidence="8">Ferredoxin</fullName>
    </submittedName>
</protein>